<protein>
    <submittedName>
        <fullName evidence="1">Uncharacterized protein</fullName>
    </submittedName>
</protein>
<dbReference type="OrthoDB" id="3019563at2759"/>
<name>V2XK54_MONRO</name>
<dbReference type="SUPFAM" id="SSF52047">
    <property type="entry name" value="RNI-like"/>
    <property type="match status" value="1"/>
</dbReference>
<dbReference type="EMBL" id="AWSO01000155">
    <property type="protein sequence ID" value="ESK94102.1"/>
    <property type="molecule type" value="Genomic_DNA"/>
</dbReference>
<reference evidence="1 2" key="1">
    <citation type="journal article" date="2014" name="BMC Genomics">
        <title>Genome and secretome analysis of the hemibiotrophic fungal pathogen, Moniliophthora roreri, which causes frosty pod rot disease of cacao: mechanisms of the biotrophic and necrotrophic phases.</title>
        <authorList>
            <person name="Meinhardt L.W."/>
            <person name="Costa G.G.L."/>
            <person name="Thomazella D.P.T."/>
            <person name="Teixeira P.J.P.L."/>
            <person name="Carazzolle M.F."/>
            <person name="Schuster S.C."/>
            <person name="Carlson J.E."/>
            <person name="Guiltinan M.J."/>
            <person name="Mieczkowski P."/>
            <person name="Farmer A."/>
            <person name="Ramaraj T."/>
            <person name="Crozier J."/>
            <person name="Davis R.E."/>
            <person name="Shao J."/>
            <person name="Melnick R.L."/>
            <person name="Pereira G.A.G."/>
            <person name="Bailey B.A."/>
        </authorList>
    </citation>
    <scope>NUCLEOTIDE SEQUENCE [LARGE SCALE GENOMIC DNA]</scope>
    <source>
        <strain evidence="1 2">MCA 2997</strain>
    </source>
</reference>
<dbReference type="Gene3D" id="3.80.10.10">
    <property type="entry name" value="Ribonuclease Inhibitor"/>
    <property type="match status" value="1"/>
</dbReference>
<evidence type="ECO:0000313" key="1">
    <source>
        <dbReference type="EMBL" id="ESK94102.1"/>
    </source>
</evidence>
<sequence>MTRQCSFTILRSLRSFEVNGDENFDNFDFDQACPPWLLDNGIAIAPKLAILRIHQLLFEHPPPYRQLMAHLDVQWDENPGYLLCALEMCAKLQVLQIQIFFGSLTLPSLHTLELSTPQAKINQLPCVGPPIHKLPSELWSHIFTYVCIIDDHWKDEDTRDEDGYSLHLYNHPYMRRTRQKVVGLSHVCSHWRGIIHATPSLWSSISLNLVGLRKRDARPIIRLFLKHSGKHPLKIELADIDTDGDGERTKQSLNALRLLLREAEKWKSFRLNLGMAWDAIDIENPKDLPAPFSFPTLESFRFDSTEDSDEDSAPNTTRWLWDAIRDAPKLTTVVTHNFLDVDMIPYHQLTTLEIAYLTQGTARFFQILEACPKLANLTVSRWFSADAISLTRPVEHIHLRKLSVSGSEPPQASLAFLLDSLILPSLVNLHIGMSWHRRAEHSWPLPSFIAMLRRSSCSLETLSLGIGVRCISNNFMSDTFSAIPTLSQLHLSFGYTGNDEDLPRAVVLTSDILAKLTIPSSLPLPPIFLPNLKELCLQYPEALEGVRQIAEEGLKQLVESRSKTGLEARECPEKVSSLVVCKIVFPDYREHCSVGIQT</sequence>
<dbReference type="Gene3D" id="1.20.1280.50">
    <property type="match status" value="1"/>
</dbReference>
<accession>V2XK54</accession>
<keyword evidence="2" id="KW-1185">Reference proteome</keyword>
<dbReference type="InterPro" id="IPR032675">
    <property type="entry name" value="LRR_dom_sf"/>
</dbReference>
<dbReference type="Proteomes" id="UP000017559">
    <property type="component" value="Unassembled WGS sequence"/>
</dbReference>
<dbReference type="HOGENOM" id="CLU_456405_0_0_1"/>
<proteinExistence type="predicted"/>
<gene>
    <name evidence="1" type="ORF">Moror_12847</name>
</gene>
<dbReference type="AlphaFoldDB" id="V2XK54"/>
<evidence type="ECO:0000313" key="2">
    <source>
        <dbReference type="Proteomes" id="UP000017559"/>
    </source>
</evidence>
<comment type="caution">
    <text evidence="1">The sequence shown here is derived from an EMBL/GenBank/DDBJ whole genome shotgun (WGS) entry which is preliminary data.</text>
</comment>
<organism evidence="1 2">
    <name type="scientific">Moniliophthora roreri (strain MCA 2997)</name>
    <name type="common">Cocoa frosty pod rot fungus</name>
    <name type="synonym">Crinipellis roreri</name>
    <dbReference type="NCBI Taxonomy" id="1381753"/>
    <lineage>
        <taxon>Eukaryota</taxon>
        <taxon>Fungi</taxon>
        <taxon>Dikarya</taxon>
        <taxon>Basidiomycota</taxon>
        <taxon>Agaricomycotina</taxon>
        <taxon>Agaricomycetes</taxon>
        <taxon>Agaricomycetidae</taxon>
        <taxon>Agaricales</taxon>
        <taxon>Marasmiineae</taxon>
        <taxon>Marasmiaceae</taxon>
        <taxon>Moniliophthora</taxon>
    </lineage>
</organism>
<dbReference type="KEGG" id="mrr:Moror_12847"/>